<evidence type="ECO:0000313" key="2">
    <source>
        <dbReference type="EMBL" id="TNG87783.1"/>
    </source>
</evidence>
<keyword evidence="4" id="KW-1185">Reference proteome</keyword>
<evidence type="ECO:0000313" key="1">
    <source>
        <dbReference type="EMBL" id="TCV85736.1"/>
    </source>
</evidence>
<proteinExistence type="predicted"/>
<dbReference type="AlphaFoldDB" id="A0A4R3Y216"/>
<comment type="caution">
    <text evidence="1">The sequence shown here is derived from an EMBL/GenBank/DDBJ whole genome shotgun (WGS) entry which is preliminary data.</text>
</comment>
<dbReference type="RefSeq" id="WP_132967541.1">
    <property type="nucleotide sequence ID" value="NZ_LEKL01000033.1"/>
</dbReference>
<organism evidence="1 3">
    <name type="scientific">Testudinibacter aquarius</name>
    <dbReference type="NCBI Taxonomy" id="1524974"/>
    <lineage>
        <taxon>Bacteria</taxon>
        <taxon>Pseudomonadati</taxon>
        <taxon>Pseudomonadota</taxon>
        <taxon>Gammaproteobacteria</taxon>
        <taxon>Pasteurellales</taxon>
        <taxon>Pasteurellaceae</taxon>
        <taxon>Testudinibacter</taxon>
    </lineage>
</organism>
<evidence type="ECO:0008006" key="5">
    <source>
        <dbReference type="Google" id="ProtNLM"/>
    </source>
</evidence>
<sequence>MLDHSALTQMYPLIVTPSHDGKYFHNYVTSLLNLTEHAHSVGLRFQVLMQRGESLITRARNNAVAEFMANPTWTHLCWIDSDIGFEPNAFFRLLLSDYEIAAGVYPLKHEQFPSHIFPEMSRQQFESASTRYTINIDKADENNQVNLNILPSGFLEMAEAPTGFMSIKRSVFEQMMAFYPALKYVPDSIGVEDNGFHYRLFDVMVEPESRRYLSEDYGFCYLWRQMGGKVYIDCQSNLSHQGIKLYTGNFAHSLKHHLCNAIGAPVGAEMRLNGMEYLKTSLTP</sequence>
<protein>
    <recommendedName>
        <fullName evidence="5">Glycosyl transferase family 2</fullName>
    </recommendedName>
</protein>
<dbReference type="Gene3D" id="3.90.550.40">
    <property type="match status" value="1"/>
</dbReference>
<dbReference type="EMBL" id="VDGV01000144">
    <property type="protein sequence ID" value="TNG87783.1"/>
    <property type="molecule type" value="Genomic_DNA"/>
</dbReference>
<dbReference type="Proteomes" id="UP000294619">
    <property type="component" value="Unassembled WGS sequence"/>
</dbReference>
<dbReference type="Proteomes" id="UP000305526">
    <property type="component" value="Unassembled WGS sequence"/>
</dbReference>
<reference evidence="1 3" key="1">
    <citation type="submission" date="2019-03" db="EMBL/GenBank/DDBJ databases">
        <title>Genomic Encyclopedia of Type Strains, Phase IV (KMG-IV): sequencing the most valuable type-strain genomes for metagenomic binning, comparative biology and taxonomic classification.</title>
        <authorList>
            <person name="Goeker M."/>
        </authorList>
    </citation>
    <scope>NUCLEOTIDE SEQUENCE [LARGE SCALE GENOMIC DNA]</scope>
    <source>
        <strain evidence="1 3">DSM 28140</strain>
    </source>
</reference>
<dbReference type="EMBL" id="SMCP01000008">
    <property type="protein sequence ID" value="TCV85736.1"/>
    <property type="molecule type" value="Genomic_DNA"/>
</dbReference>
<evidence type="ECO:0000313" key="3">
    <source>
        <dbReference type="Proteomes" id="UP000294619"/>
    </source>
</evidence>
<gene>
    <name evidence="1" type="ORF">EDC16_10843</name>
    <name evidence="2" type="ORF">FHQ21_11760</name>
</gene>
<evidence type="ECO:0000313" key="4">
    <source>
        <dbReference type="Proteomes" id="UP000305526"/>
    </source>
</evidence>
<dbReference type="SUPFAM" id="SSF53448">
    <property type="entry name" value="Nucleotide-diphospho-sugar transferases"/>
    <property type="match status" value="1"/>
</dbReference>
<reference evidence="2 4" key="2">
    <citation type="submission" date="2019-05" db="EMBL/GenBank/DDBJ databases">
        <title>Pasteurellaceae isolates from reptiles.</title>
        <authorList>
            <person name="Bojesen A.M."/>
            <person name="Lund E."/>
        </authorList>
    </citation>
    <scope>NUCLEOTIDE SEQUENCE [LARGE SCALE GENOMIC DNA]</scope>
    <source>
        <strain evidence="2 4">ELNT2x</strain>
    </source>
</reference>
<dbReference type="InterPro" id="IPR029044">
    <property type="entry name" value="Nucleotide-diphossugar_trans"/>
</dbReference>
<accession>A0A4R3Y216</accession>
<name>A0A4R3Y216_9PAST</name>